<organism evidence="8 9">
    <name type="scientific">[Myrmecia] bisecta</name>
    <dbReference type="NCBI Taxonomy" id="41462"/>
    <lineage>
        <taxon>Eukaryota</taxon>
        <taxon>Viridiplantae</taxon>
        <taxon>Chlorophyta</taxon>
        <taxon>core chlorophytes</taxon>
        <taxon>Trebouxiophyceae</taxon>
        <taxon>Trebouxiales</taxon>
        <taxon>Trebouxiaceae</taxon>
        <taxon>Myrmecia</taxon>
    </lineage>
</organism>
<dbReference type="PROSITE" id="PS00036">
    <property type="entry name" value="BZIP_BASIC"/>
    <property type="match status" value="1"/>
</dbReference>
<dbReference type="InterPro" id="IPR004827">
    <property type="entry name" value="bZIP"/>
</dbReference>
<evidence type="ECO:0000256" key="5">
    <source>
        <dbReference type="ARBA" id="ARBA00023242"/>
    </source>
</evidence>
<dbReference type="Gene3D" id="1.20.5.170">
    <property type="match status" value="1"/>
</dbReference>
<dbReference type="GO" id="GO:0003677">
    <property type="term" value="F:DNA binding"/>
    <property type="evidence" value="ECO:0007669"/>
    <property type="project" value="UniProtKB-KW"/>
</dbReference>
<dbReference type="InterPro" id="IPR046347">
    <property type="entry name" value="bZIP_sf"/>
</dbReference>
<evidence type="ECO:0000256" key="6">
    <source>
        <dbReference type="SAM" id="MobiDB-lite"/>
    </source>
</evidence>
<comment type="caution">
    <text evidence="8">The sequence shown here is derived from an EMBL/GenBank/DDBJ whole genome shotgun (WGS) entry which is preliminary data.</text>
</comment>
<dbReference type="InterPro" id="IPR029787">
    <property type="entry name" value="Nucleotide_cyclase"/>
</dbReference>
<keyword evidence="4" id="KW-0804">Transcription</keyword>
<dbReference type="CDD" id="cd14702">
    <property type="entry name" value="bZIP_plant_GBF1"/>
    <property type="match status" value="1"/>
</dbReference>
<evidence type="ECO:0000259" key="7">
    <source>
        <dbReference type="PROSITE" id="PS50217"/>
    </source>
</evidence>
<dbReference type="AlphaFoldDB" id="A0AAW1PCY9"/>
<evidence type="ECO:0000313" key="8">
    <source>
        <dbReference type="EMBL" id="KAK9807700.1"/>
    </source>
</evidence>
<dbReference type="Pfam" id="PF00170">
    <property type="entry name" value="bZIP_1"/>
    <property type="match status" value="1"/>
</dbReference>
<gene>
    <name evidence="8" type="ORF">WJX72_006588</name>
</gene>
<dbReference type="SUPFAM" id="SSF55073">
    <property type="entry name" value="Nucleotide cyclase"/>
    <property type="match status" value="1"/>
</dbReference>
<keyword evidence="9" id="KW-1185">Reference proteome</keyword>
<proteinExistence type="predicted"/>
<evidence type="ECO:0000256" key="1">
    <source>
        <dbReference type="ARBA" id="ARBA00004123"/>
    </source>
</evidence>
<evidence type="ECO:0000256" key="3">
    <source>
        <dbReference type="ARBA" id="ARBA00023125"/>
    </source>
</evidence>
<dbReference type="EMBL" id="JALJOR010000012">
    <property type="protein sequence ID" value="KAK9807700.1"/>
    <property type="molecule type" value="Genomic_DNA"/>
</dbReference>
<dbReference type="SMART" id="SM00338">
    <property type="entry name" value="BRLZ"/>
    <property type="match status" value="1"/>
</dbReference>
<dbReference type="GO" id="GO:0009190">
    <property type="term" value="P:cyclic nucleotide biosynthetic process"/>
    <property type="evidence" value="ECO:0007669"/>
    <property type="project" value="InterPro"/>
</dbReference>
<reference evidence="8 9" key="1">
    <citation type="journal article" date="2024" name="Nat. Commun.">
        <title>Phylogenomics reveals the evolutionary origins of lichenization in chlorophyte algae.</title>
        <authorList>
            <person name="Puginier C."/>
            <person name="Libourel C."/>
            <person name="Otte J."/>
            <person name="Skaloud P."/>
            <person name="Haon M."/>
            <person name="Grisel S."/>
            <person name="Petersen M."/>
            <person name="Berrin J.G."/>
            <person name="Delaux P.M."/>
            <person name="Dal Grande F."/>
            <person name="Keller J."/>
        </authorList>
    </citation>
    <scope>NUCLEOTIDE SEQUENCE [LARGE SCALE GENOMIC DNA]</scope>
    <source>
        <strain evidence="8 9">SAG 2043</strain>
    </source>
</reference>
<dbReference type="Gene3D" id="3.30.70.1230">
    <property type="entry name" value="Nucleotide cyclase"/>
    <property type="match status" value="1"/>
</dbReference>
<evidence type="ECO:0000256" key="4">
    <source>
        <dbReference type="ARBA" id="ARBA00023163"/>
    </source>
</evidence>
<keyword evidence="2" id="KW-0805">Transcription regulation</keyword>
<dbReference type="GO" id="GO:0003700">
    <property type="term" value="F:DNA-binding transcription factor activity"/>
    <property type="evidence" value="ECO:0007669"/>
    <property type="project" value="InterPro"/>
</dbReference>
<keyword evidence="3" id="KW-0238">DNA-binding</keyword>
<dbReference type="Proteomes" id="UP001489004">
    <property type="component" value="Unassembled WGS sequence"/>
</dbReference>
<feature type="compositionally biased region" description="Polar residues" evidence="6">
    <location>
        <begin position="365"/>
        <end position="384"/>
    </location>
</feature>
<accession>A0AAW1PCY9</accession>
<dbReference type="InterPro" id="IPR001054">
    <property type="entry name" value="A/G_cyclase"/>
</dbReference>
<protein>
    <recommendedName>
        <fullName evidence="7">BZIP domain-containing protein</fullName>
    </recommendedName>
</protein>
<keyword evidence="5" id="KW-0539">Nucleus</keyword>
<feature type="region of interest" description="Disordered" evidence="6">
    <location>
        <begin position="356"/>
        <end position="384"/>
    </location>
</feature>
<evidence type="ECO:0000256" key="2">
    <source>
        <dbReference type="ARBA" id="ARBA00023015"/>
    </source>
</evidence>
<feature type="region of interest" description="Disordered" evidence="6">
    <location>
        <begin position="1"/>
        <end position="67"/>
    </location>
</feature>
<dbReference type="GO" id="GO:0035556">
    <property type="term" value="P:intracellular signal transduction"/>
    <property type="evidence" value="ECO:0007669"/>
    <property type="project" value="InterPro"/>
</dbReference>
<sequence>MMNDVGVKPGEDDRSSSDDPPQPAKKKVGRPVTLKANPYSKTLTEEDRRRIKRRTANRESARRVRHKRQEQVDALQLEVTAMHDKWGLVVGENLRLLSELAVLRKTLQVNVTLLRHHANVIGGPANQGVLDIDHTMSTDTGIRHVGPKPKSIATARVLQQVSFPRSMLRRFYTTLDAEVVGHGLCKAFGDTERLVIVSRGAGEALLSRLETILSCARGLEQAAEQLRYPDGTLLELQMGLAFGEVTDGLLSCPTFLHAWAGRPFILADALSAHGVPRHVQVAAECATLLSRQGYALVSRALVQVTSRVQETCYLVANEPQSLATLGDAPESAVAAVEGAAEALDLAADGAASLRETSRGDRTLDAAQNQPGASPICSCSRSIKR</sequence>
<dbReference type="GO" id="GO:0005634">
    <property type="term" value="C:nucleus"/>
    <property type="evidence" value="ECO:0007669"/>
    <property type="project" value="UniProtKB-SubCell"/>
</dbReference>
<dbReference type="SUPFAM" id="SSF57959">
    <property type="entry name" value="Leucine zipper domain"/>
    <property type="match status" value="1"/>
</dbReference>
<dbReference type="Pfam" id="PF00211">
    <property type="entry name" value="Guanylate_cyc"/>
    <property type="match status" value="1"/>
</dbReference>
<evidence type="ECO:0000313" key="9">
    <source>
        <dbReference type="Proteomes" id="UP001489004"/>
    </source>
</evidence>
<dbReference type="InterPro" id="IPR045314">
    <property type="entry name" value="bZIP_plant_GBF1"/>
</dbReference>
<comment type="subcellular location">
    <subcellularLocation>
        <location evidence="1">Nucleus</location>
    </subcellularLocation>
</comment>
<dbReference type="PROSITE" id="PS50217">
    <property type="entry name" value="BZIP"/>
    <property type="match status" value="1"/>
</dbReference>
<feature type="domain" description="BZIP" evidence="7">
    <location>
        <begin position="47"/>
        <end position="110"/>
    </location>
</feature>
<name>A0AAW1PCY9_9CHLO</name>